<evidence type="ECO:0000256" key="1">
    <source>
        <dbReference type="SAM" id="MobiDB-lite"/>
    </source>
</evidence>
<protein>
    <submittedName>
        <fullName evidence="2">Uncharacterized protein</fullName>
    </submittedName>
</protein>
<proteinExistence type="predicted"/>
<keyword evidence="3" id="KW-1185">Reference proteome</keyword>
<evidence type="ECO:0000313" key="3">
    <source>
        <dbReference type="Proteomes" id="UP001605036"/>
    </source>
</evidence>
<accession>A0ABD1XUW2</accession>
<gene>
    <name evidence="2" type="ORF">R1flu_024421</name>
</gene>
<dbReference type="Proteomes" id="UP001605036">
    <property type="component" value="Unassembled WGS sequence"/>
</dbReference>
<comment type="caution">
    <text evidence="2">The sequence shown here is derived from an EMBL/GenBank/DDBJ whole genome shotgun (WGS) entry which is preliminary data.</text>
</comment>
<organism evidence="2 3">
    <name type="scientific">Riccia fluitans</name>
    <dbReference type="NCBI Taxonomy" id="41844"/>
    <lineage>
        <taxon>Eukaryota</taxon>
        <taxon>Viridiplantae</taxon>
        <taxon>Streptophyta</taxon>
        <taxon>Embryophyta</taxon>
        <taxon>Marchantiophyta</taxon>
        <taxon>Marchantiopsida</taxon>
        <taxon>Marchantiidae</taxon>
        <taxon>Marchantiales</taxon>
        <taxon>Ricciaceae</taxon>
        <taxon>Riccia</taxon>
    </lineage>
</organism>
<sequence>MYLKKDIERGSRGKKGTFANRYSETKRQIESQQNNQSEQHLKGRTCIHFQRLRRFVIVRTSSPLLSSCIQFLCLSSVADICRGCNLDKLCPFWMVLGPHRRSKGTVHGKVITGEVRLFTLSLLEL</sequence>
<dbReference type="EMBL" id="JBHFFA010000007">
    <property type="protein sequence ID" value="KAL2612729.1"/>
    <property type="molecule type" value="Genomic_DNA"/>
</dbReference>
<dbReference type="AlphaFoldDB" id="A0ABD1XUW2"/>
<reference evidence="2 3" key="1">
    <citation type="submission" date="2024-09" db="EMBL/GenBank/DDBJ databases">
        <title>Chromosome-scale assembly of Riccia fluitans.</title>
        <authorList>
            <person name="Paukszto L."/>
            <person name="Sawicki J."/>
            <person name="Karawczyk K."/>
            <person name="Piernik-Szablinska J."/>
            <person name="Szczecinska M."/>
            <person name="Mazdziarz M."/>
        </authorList>
    </citation>
    <scope>NUCLEOTIDE SEQUENCE [LARGE SCALE GENOMIC DNA]</scope>
    <source>
        <strain evidence="2">Rf_01</strain>
        <tissue evidence="2">Aerial parts of the thallus</tissue>
    </source>
</reference>
<evidence type="ECO:0000313" key="2">
    <source>
        <dbReference type="EMBL" id="KAL2612729.1"/>
    </source>
</evidence>
<name>A0ABD1XUW2_9MARC</name>
<feature type="region of interest" description="Disordered" evidence="1">
    <location>
        <begin position="1"/>
        <end position="39"/>
    </location>
</feature>
<feature type="compositionally biased region" description="Basic and acidic residues" evidence="1">
    <location>
        <begin position="1"/>
        <end position="11"/>
    </location>
</feature>